<dbReference type="Gene3D" id="1.10.4080.10">
    <property type="entry name" value="ADP-ribosylation/Crystallin J1"/>
    <property type="match status" value="1"/>
</dbReference>
<evidence type="ECO:0000313" key="16">
    <source>
        <dbReference type="Proteomes" id="UP000663882"/>
    </source>
</evidence>
<dbReference type="Pfam" id="PF00656">
    <property type="entry name" value="Peptidase_C14"/>
    <property type="match status" value="1"/>
</dbReference>
<evidence type="ECO:0000256" key="12">
    <source>
        <dbReference type="PIRSR" id="PIRSR605502-1"/>
    </source>
</evidence>
<sequence>SYSTALGLHPMSPQAGTVIAFACVPGTIAIEREGERNSLFTKHLLQHIATPNKDLQMILHDVTKAVIDDSHSKQIPFLSIPLLEKMIYLSSKAQGLEIKDPPSTSVNIAKKPMTGTTPDKTHGNQSRSVTSKMSTERNDTTSEDFLSDADLLTKFNVKCSSSGVAGNGALMRLAPVPLFFYRHPVYAVEYSGFSGLITHGDRKAYDACRYYGALIVATLEGARKEELLSNTFYETHLSWFNEVPLVPEIMKIAHGSYKQKDGYDAGIRGKGYIVNALEAALWAFSSEETFEKGALAAVNLGDDTDTTAAIFGQLAGAYYGYRKLPGKWIQHVYAKHFLLGLSKWIAYEGEMWQPSKPFLSTTSPSPVPSQQNTVIIPCDQQESDASKIPLSQEISNVSSQQTLPRETQREGPSNGPGQHAAILWSPTWGHAQIPRVTGSTRQYENAKNDPQKQSRTNTSTKANSTLGINSLVVQPSVLMKGDKGPNTKPPSIISIKKNVGSQKKT</sequence>
<dbReference type="GO" id="GO:0046872">
    <property type="term" value="F:metal ion binding"/>
    <property type="evidence" value="ECO:0007669"/>
    <property type="project" value="UniProtKB-KW"/>
</dbReference>
<evidence type="ECO:0000256" key="3">
    <source>
        <dbReference type="ARBA" id="ARBA00022801"/>
    </source>
</evidence>
<evidence type="ECO:0000256" key="5">
    <source>
        <dbReference type="ARBA" id="ARBA00042398"/>
    </source>
</evidence>
<evidence type="ECO:0000256" key="13">
    <source>
        <dbReference type="SAM" id="MobiDB-lite"/>
    </source>
</evidence>
<dbReference type="Pfam" id="PF03747">
    <property type="entry name" value="ADP_ribosyl_GH"/>
    <property type="match status" value="1"/>
</dbReference>
<dbReference type="OrthoDB" id="410104at2759"/>
<evidence type="ECO:0000313" key="15">
    <source>
        <dbReference type="EMBL" id="CAF1216292.1"/>
    </source>
</evidence>
<evidence type="ECO:0000256" key="7">
    <source>
        <dbReference type="ARBA" id="ARBA00042722"/>
    </source>
</evidence>
<keyword evidence="12" id="KW-0460">Magnesium</keyword>
<organism evidence="15 16">
    <name type="scientific">Rotaria sordida</name>
    <dbReference type="NCBI Taxonomy" id="392033"/>
    <lineage>
        <taxon>Eukaryota</taxon>
        <taxon>Metazoa</taxon>
        <taxon>Spiralia</taxon>
        <taxon>Gnathifera</taxon>
        <taxon>Rotifera</taxon>
        <taxon>Eurotatoria</taxon>
        <taxon>Bdelloidea</taxon>
        <taxon>Philodinida</taxon>
        <taxon>Philodinidae</taxon>
        <taxon>Rotaria</taxon>
    </lineage>
</organism>
<dbReference type="EC" id="3.2.1.143" evidence="2"/>
<gene>
    <name evidence="15" type="ORF">RFH988_LOCUS25395</name>
</gene>
<evidence type="ECO:0000256" key="8">
    <source>
        <dbReference type="ARBA" id="ARBA00042850"/>
    </source>
</evidence>
<evidence type="ECO:0000256" key="6">
    <source>
        <dbReference type="ARBA" id="ARBA00042471"/>
    </source>
</evidence>
<evidence type="ECO:0000256" key="1">
    <source>
        <dbReference type="ARBA" id="ARBA00010702"/>
    </source>
</evidence>
<dbReference type="PANTHER" id="PTHR16222">
    <property type="entry name" value="ADP-RIBOSYLGLYCOHYDROLASE"/>
    <property type="match status" value="1"/>
</dbReference>
<evidence type="ECO:0000256" key="2">
    <source>
        <dbReference type="ARBA" id="ARBA00012255"/>
    </source>
</evidence>
<reference evidence="15" key="1">
    <citation type="submission" date="2021-02" db="EMBL/GenBank/DDBJ databases">
        <authorList>
            <person name="Nowell W R."/>
        </authorList>
    </citation>
    <scope>NUCLEOTIDE SEQUENCE</scope>
</reference>
<dbReference type="PANTHER" id="PTHR16222:SF24">
    <property type="entry name" value="ADP-RIBOSYLHYDROLASE ARH3"/>
    <property type="match status" value="1"/>
</dbReference>
<dbReference type="AlphaFoldDB" id="A0A814XML8"/>
<name>A0A814XML8_9BILA</name>
<dbReference type="Gene3D" id="3.40.50.1460">
    <property type="match status" value="1"/>
</dbReference>
<feature type="domain" description="Peptidase C14 caspase" evidence="14">
    <location>
        <begin position="14"/>
        <end position="83"/>
    </location>
</feature>
<comment type="catalytic activity">
    <reaction evidence="11">
        <text>alpha-NAD(+) + H2O = ADP-D-ribose + nicotinamide + H(+)</text>
        <dbReference type="Rhea" id="RHEA:68792"/>
        <dbReference type="ChEBI" id="CHEBI:15377"/>
        <dbReference type="ChEBI" id="CHEBI:15378"/>
        <dbReference type="ChEBI" id="CHEBI:17154"/>
        <dbReference type="ChEBI" id="CHEBI:57967"/>
        <dbReference type="ChEBI" id="CHEBI:77017"/>
    </reaction>
</comment>
<dbReference type="InterPro" id="IPR050792">
    <property type="entry name" value="ADP-ribosylglycohydrolase"/>
</dbReference>
<dbReference type="InterPro" id="IPR011600">
    <property type="entry name" value="Pept_C14_caspase"/>
</dbReference>
<dbReference type="GO" id="GO:0004649">
    <property type="term" value="F:poly(ADP-ribose) glycohydrolase activity"/>
    <property type="evidence" value="ECO:0007669"/>
    <property type="project" value="UniProtKB-EC"/>
</dbReference>
<feature type="compositionally biased region" description="Polar residues" evidence="13">
    <location>
        <begin position="114"/>
        <end position="133"/>
    </location>
</feature>
<evidence type="ECO:0000259" key="14">
    <source>
        <dbReference type="Pfam" id="PF00656"/>
    </source>
</evidence>
<dbReference type="SUPFAM" id="SSF101478">
    <property type="entry name" value="ADP-ribosylglycohydrolase"/>
    <property type="match status" value="1"/>
</dbReference>
<keyword evidence="12" id="KW-0479">Metal-binding</keyword>
<dbReference type="Proteomes" id="UP000663882">
    <property type="component" value="Unassembled WGS sequence"/>
</dbReference>
<feature type="region of interest" description="Disordered" evidence="13">
    <location>
        <begin position="438"/>
        <end position="505"/>
    </location>
</feature>
<feature type="region of interest" description="Disordered" evidence="13">
    <location>
        <begin position="392"/>
        <end position="420"/>
    </location>
</feature>
<keyword evidence="3" id="KW-0378">Hydrolase</keyword>
<feature type="region of interest" description="Disordered" evidence="13">
    <location>
        <begin position="100"/>
        <end position="140"/>
    </location>
</feature>
<feature type="binding site" evidence="12">
    <location>
        <position position="305"/>
    </location>
    <ligand>
        <name>Mg(2+)</name>
        <dbReference type="ChEBI" id="CHEBI:18420"/>
        <label>2</label>
    </ligand>
</feature>
<dbReference type="InterPro" id="IPR029030">
    <property type="entry name" value="Caspase-like_dom_sf"/>
</dbReference>
<dbReference type="InterPro" id="IPR036705">
    <property type="entry name" value="Ribosyl_crysJ1_sf"/>
</dbReference>
<dbReference type="GO" id="GO:0006508">
    <property type="term" value="P:proteolysis"/>
    <property type="evidence" value="ECO:0007669"/>
    <property type="project" value="InterPro"/>
</dbReference>
<accession>A0A814XML8</accession>
<evidence type="ECO:0000256" key="11">
    <source>
        <dbReference type="ARBA" id="ARBA00049015"/>
    </source>
</evidence>
<feature type="compositionally biased region" description="Polar residues" evidence="13">
    <location>
        <begin position="392"/>
        <end position="405"/>
    </location>
</feature>
<feature type="compositionally biased region" description="Polar residues" evidence="13">
    <location>
        <begin position="453"/>
        <end position="473"/>
    </location>
</feature>
<dbReference type="GO" id="GO:0004197">
    <property type="term" value="F:cysteine-type endopeptidase activity"/>
    <property type="evidence" value="ECO:0007669"/>
    <property type="project" value="InterPro"/>
</dbReference>
<comment type="similarity">
    <text evidence="1">Belongs to the ADP-ribosylglycohydrolase family.</text>
</comment>
<dbReference type="EMBL" id="CAJNOO010001929">
    <property type="protein sequence ID" value="CAF1216292.1"/>
    <property type="molecule type" value="Genomic_DNA"/>
</dbReference>
<dbReference type="SUPFAM" id="SSF52129">
    <property type="entry name" value="Caspase-like"/>
    <property type="match status" value="1"/>
</dbReference>
<comment type="caution">
    <text evidence="15">The sequence shown here is derived from an EMBL/GenBank/DDBJ whole genome shotgun (WGS) entry which is preliminary data.</text>
</comment>
<protein>
    <recommendedName>
        <fullName evidence="4">ADP-ribosylhydrolase ARH3</fullName>
        <ecNumber evidence="2">3.2.1.143</ecNumber>
    </recommendedName>
    <alternativeName>
        <fullName evidence="5">ADP-ribose glycohydrolase ARH3</fullName>
    </alternativeName>
    <alternativeName>
        <fullName evidence="6">ADP-ribosylhydrolase 3</fullName>
    </alternativeName>
    <alternativeName>
        <fullName evidence="9">O-acetyl-ADP-ribose deacetylase ARH3</fullName>
    </alternativeName>
    <alternativeName>
        <fullName evidence="10">Poly(ADP-ribose) glycohydrolase ARH3</fullName>
    </alternativeName>
    <alternativeName>
        <fullName evidence="8">[Protein ADP-ribosylarginine] hydrolase-like protein 2</fullName>
    </alternativeName>
    <alternativeName>
        <fullName evidence="7">[Protein ADP-ribosylserine] hydrolase</fullName>
    </alternativeName>
</protein>
<comment type="cofactor">
    <cofactor evidence="12">
        <name>Mg(2+)</name>
        <dbReference type="ChEBI" id="CHEBI:18420"/>
    </cofactor>
    <text evidence="12">Binds 2 magnesium ions per subunit.</text>
</comment>
<feature type="non-terminal residue" evidence="15">
    <location>
        <position position="1"/>
    </location>
</feature>
<proteinExistence type="inferred from homology"/>
<evidence type="ECO:0000256" key="10">
    <source>
        <dbReference type="ARBA" id="ARBA00043193"/>
    </source>
</evidence>
<evidence type="ECO:0000256" key="4">
    <source>
        <dbReference type="ARBA" id="ARBA00041057"/>
    </source>
</evidence>
<feature type="binding site" evidence="12">
    <location>
        <position position="306"/>
    </location>
    <ligand>
        <name>Mg(2+)</name>
        <dbReference type="ChEBI" id="CHEBI:18420"/>
        <label>1</label>
    </ligand>
</feature>
<evidence type="ECO:0000256" key="9">
    <source>
        <dbReference type="ARBA" id="ARBA00043187"/>
    </source>
</evidence>
<dbReference type="InterPro" id="IPR005502">
    <property type="entry name" value="Ribosyl_crysJ1"/>
</dbReference>
<feature type="binding site" evidence="12">
    <location>
        <position position="303"/>
    </location>
    <ligand>
        <name>Mg(2+)</name>
        <dbReference type="ChEBI" id="CHEBI:18420"/>
        <label>1</label>
    </ligand>
</feature>